<protein>
    <submittedName>
        <fullName evidence="7">Efflux RND transporter periplasmic adaptor subunit</fullName>
    </submittedName>
</protein>
<dbReference type="SUPFAM" id="SSF111369">
    <property type="entry name" value="HlyD-like secretion proteins"/>
    <property type="match status" value="1"/>
</dbReference>
<evidence type="ECO:0000259" key="6">
    <source>
        <dbReference type="Pfam" id="PF25975"/>
    </source>
</evidence>
<evidence type="ECO:0000256" key="3">
    <source>
        <dbReference type="SAM" id="Coils"/>
    </source>
</evidence>
<reference evidence="7" key="1">
    <citation type="submission" date="2020-08" db="EMBL/GenBank/DDBJ databases">
        <title>Novel species isolated from subtropical streams in China.</title>
        <authorList>
            <person name="Lu H."/>
        </authorList>
    </citation>
    <scope>NUCLEOTIDE SEQUENCE</scope>
    <source>
        <strain evidence="7">KACC 12607</strain>
    </source>
</reference>
<evidence type="ECO:0000256" key="1">
    <source>
        <dbReference type="ARBA" id="ARBA00009477"/>
    </source>
</evidence>
<feature type="domain" description="CusB-like beta-barrel" evidence="4">
    <location>
        <begin position="253"/>
        <end position="328"/>
    </location>
</feature>
<keyword evidence="2" id="KW-0813">Transport</keyword>
<feature type="domain" description="CzcB-like C-terminal circularly permuted SH3-like" evidence="6">
    <location>
        <begin position="335"/>
        <end position="391"/>
    </location>
</feature>
<dbReference type="InterPro" id="IPR058792">
    <property type="entry name" value="Beta-barrel_RND_2"/>
</dbReference>
<dbReference type="RefSeq" id="WP_186910697.1">
    <property type="nucleotide sequence ID" value="NZ_JACOFV010000001.1"/>
</dbReference>
<dbReference type="Gene3D" id="2.40.420.20">
    <property type="match status" value="1"/>
</dbReference>
<proteinExistence type="inferred from homology"/>
<feature type="coiled-coil region" evidence="3">
    <location>
        <begin position="143"/>
        <end position="201"/>
    </location>
</feature>
<evidence type="ECO:0000256" key="2">
    <source>
        <dbReference type="ARBA" id="ARBA00022448"/>
    </source>
</evidence>
<dbReference type="InterPro" id="IPR051909">
    <property type="entry name" value="MFP_Cation_Efflux"/>
</dbReference>
<dbReference type="GO" id="GO:0016020">
    <property type="term" value="C:membrane"/>
    <property type="evidence" value="ECO:0007669"/>
    <property type="project" value="InterPro"/>
</dbReference>
<dbReference type="PANTHER" id="PTHR30097">
    <property type="entry name" value="CATION EFFLUX SYSTEM PROTEIN CUSB"/>
    <property type="match status" value="1"/>
</dbReference>
<comment type="similarity">
    <text evidence="1">Belongs to the membrane fusion protein (MFP) (TC 8.A.1) family.</text>
</comment>
<name>A0A923KNN3_9BURK</name>
<dbReference type="EMBL" id="JACOFV010000001">
    <property type="protein sequence ID" value="MBC3860771.1"/>
    <property type="molecule type" value="Genomic_DNA"/>
</dbReference>
<keyword evidence="8" id="KW-1185">Reference proteome</keyword>
<keyword evidence="3" id="KW-0175">Coiled coil</keyword>
<dbReference type="FunFam" id="2.40.30.170:FF:000010">
    <property type="entry name" value="Efflux RND transporter periplasmic adaptor subunit"/>
    <property type="match status" value="1"/>
</dbReference>
<organism evidence="7 8">
    <name type="scientific">Undibacterium jejuense</name>
    <dbReference type="NCBI Taxonomy" id="1344949"/>
    <lineage>
        <taxon>Bacteria</taxon>
        <taxon>Pseudomonadati</taxon>
        <taxon>Pseudomonadota</taxon>
        <taxon>Betaproteobacteria</taxon>
        <taxon>Burkholderiales</taxon>
        <taxon>Oxalobacteraceae</taxon>
        <taxon>Undibacterium</taxon>
    </lineage>
</organism>
<accession>A0A923KNN3</accession>
<dbReference type="InterPro" id="IPR058649">
    <property type="entry name" value="CzcB_C"/>
</dbReference>
<dbReference type="AlphaFoldDB" id="A0A923KNN3"/>
<dbReference type="PANTHER" id="PTHR30097:SF16">
    <property type="entry name" value="CATION EFFLUX SYSTEM (CZCB-LIKE)"/>
    <property type="match status" value="1"/>
</dbReference>
<gene>
    <name evidence="7" type="ORF">H8K32_01565</name>
</gene>
<dbReference type="Gene3D" id="2.40.50.100">
    <property type="match status" value="1"/>
</dbReference>
<evidence type="ECO:0000259" key="4">
    <source>
        <dbReference type="Pfam" id="PF25954"/>
    </source>
</evidence>
<dbReference type="InterPro" id="IPR058647">
    <property type="entry name" value="BSH_CzcB-like"/>
</dbReference>
<evidence type="ECO:0000259" key="5">
    <source>
        <dbReference type="Pfam" id="PF25973"/>
    </source>
</evidence>
<feature type="domain" description="CzcB-like barrel-sandwich hybrid" evidence="5">
    <location>
        <begin position="106"/>
        <end position="250"/>
    </location>
</feature>
<sequence length="397" mass="42077">MRNTAIKIIKTTISLLSAHPRQTSLKVATLGALPVLAMCAIFAVSSANADNNKGSTPEPMLVRSGEKLIVPEKSPFRTRLKVATVTMTDIPHILNFPAVVEANPSKTVNVLPPLTGRLLELKVKLGDSVKQGQLLAVISSGDLAQAYSDYDKAKDALELARQALNRGKGVNAAGANAAKDLEQLQSNYSQAAAEEKRAGNRLNTLGVDKAGEKSRALNIAAPVSGTITALNNAPGAYINDATAAIMTISNLETVWVTANVPESQLQSISKGQATDIRLAAYPNKVIKGKVDVVSSILEPDTRRNKTRIEANNKDGLLKPNMFATVSVSIPQAKQIRVPTSALLMNNDSITVFVEVAPWTFVRKTVTLGNEESDSAAILSGLNQGDKVVVSGGVLLND</sequence>
<dbReference type="Pfam" id="PF25975">
    <property type="entry name" value="CzcB_C"/>
    <property type="match status" value="1"/>
</dbReference>
<dbReference type="GO" id="GO:0022857">
    <property type="term" value="F:transmembrane transporter activity"/>
    <property type="evidence" value="ECO:0007669"/>
    <property type="project" value="InterPro"/>
</dbReference>
<dbReference type="Pfam" id="PF25954">
    <property type="entry name" value="Beta-barrel_RND_2"/>
    <property type="match status" value="1"/>
</dbReference>
<dbReference type="Proteomes" id="UP000634011">
    <property type="component" value="Unassembled WGS sequence"/>
</dbReference>
<evidence type="ECO:0000313" key="7">
    <source>
        <dbReference type="EMBL" id="MBC3860771.1"/>
    </source>
</evidence>
<comment type="caution">
    <text evidence="7">The sequence shown here is derived from an EMBL/GenBank/DDBJ whole genome shotgun (WGS) entry which is preliminary data.</text>
</comment>
<evidence type="ECO:0000313" key="8">
    <source>
        <dbReference type="Proteomes" id="UP000634011"/>
    </source>
</evidence>
<dbReference type="Gene3D" id="1.10.287.470">
    <property type="entry name" value="Helix hairpin bin"/>
    <property type="match status" value="1"/>
</dbReference>
<dbReference type="Pfam" id="PF25973">
    <property type="entry name" value="BSH_CzcB"/>
    <property type="match status" value="1"/>
</dbReference>
<dbReference type="InterPro" id="IPR006143">
    <property type="entry name" value="RND_pump_MFP"/>
</dbReference>
<dbReference type="Gene3D" id="2.40.30.170">
    <property type="match status" value="1"/>
</dbReference>
<dbReference type="NCBIfam" id="TIGR01730">
    <property type="entry name" value="RND_mfp"/>
    <property type="match status" value="1"/>
</dbReference>